<name>A0AAE1QUV2_9SOLA</name>
<evidence type="ECO:0000313" key="3">
    <source>
        <dbReference type="Proteomes" id="UP001291623"/>
    </source>
</evidence>
<keyword evidence="1" id="KW-0472">Membrane</keyword>
<accession>A0AAE1QUV2</accession>
<feature type="transmembrane region" description="Helical" evidence="1">
    <location>
        <begin position="45"/>
        <end position="68"/>
    </location>
</feature>
<organism evidence="2 3">
    <name type="scientific">Anisodus tanguticus</name>
    <dbReference type="NCBI Taxonomy" id="243964"/>
    <lineage>
        <taxon>Eukaryota</taxon>
        <taxon>Viridiplantae</taxon>
        <taxon>Streptophyta</taxon>
        <taxon>Embryophyta</taxon>
        <taxon>Tracheophyta</taxon>
        <taxon>Spermatophyta</taxon>
        <taxon>Magnoliopsida</taxon>
        <taxon>eudicotyledons</taxon>
        <taxon>Gunneridae</taxon>
        <taxon>Pentapetalae</taxon>
        <taxon>asterids</taxon>
        <taxon>lamiids</taxon>
        <taxon>Solanales</taxon>
        <taxon>Solanaceae</taxon>
        <taxon>Solanoideae</taxon>
        <taxon>Hyoscyameae</taxon>
        <taxon>Anisodus</taxon>
    </lineage>
</organism>
<proteinExistence type="predicted"/>
<protein>
    <submittedName>
        <fullName evidence="2">Uncharacterized protein</fullName>
    </submittedName>
</protein>
<gene>
    <name evidence="2" type="ORF">RND71_041497</name>
</gene>
<dbReference type="AlphaFoldDB" id="A0AAE1QUV2"/>
<dbReference type="Proteomes" id="UP001291623">
    <property type="component" value="Unassembled WGS sequence"/>
</dbReference>
<evidence type="ECO:0000256" key="1">
    <source>
        <dbReference type="SAM" id="Phobius"/>
    </source>
</evidence>
<evidence type="ECO:0000313" key="2">
    <source>
        <dbReference type="EMBL" id="KAK4340035.1"/>
    </source>
</evidence>
<comment type="caution">
    <text evidence="2">The sequence shown here is derived from an EMBL/GenBank/DDBJ whole genome shotgun (WGS) entry which is preliminary data.</text>
</comment>
<keyword evidence="3" id="KW-1185">Reference proteome</keyword>
<sequence length="84" mass="9211">MRPQTFKGLSVLSGGSCLQGLKHVTALSNVEDHIGISVWYINASSIAMCVCVCVYICNVYVCVCVSIYKILYVFKMGNVSLLQQ</sequence>
<dbReference type="EMBL" id="JAVYJV010000023">
    <property type="protein sequence ID" value="KAK4340035.1"/>
    <property type="molecule type" value="Genomic_DNA"/>
</dbReference>
<keyword evidence="1" id="KW-0812">Transmembrane</keyword>
<reference evidence="2" key="1">
    <citation type="submission" date="2023-12" db="EMBL/GenBank/DDBJ databases">
        <title>Genome assembly of Anisodus tanguticus.</title>
        <authorList>
            <person name="Wang Y.-J."/>
        </authorList>
    </citation>
    <scope>NUCLEOTIDE SEQUENCE</scope>
    <source>
        <strain evidence="2">KB-2021</strain>
        <tissue evidence="2">Leaf</tissue>
    </source>
</reference>
<keyword evidence="1" id="KW-1133">Transmembrane helix</keyword>